<evidence type="ECO:0000313" key="2">
    <source>
        <dbReference type="EMBL" id="TKA31839.1"/>
    </source>
</evidence>
<feature type="compositionally biased region" description="Basic and acidic residues" evidence="1">
    <location>
        <begin position="69"/>
        <end position="87"/>
    </location>
</feature>
<gene>
    <name evidence="2" type="ORF">B0A54_16579</name>
</gene>
<proteinExistence type="predicted"/>
<organism evidence="2 3">
    <name type="scientific">Friedmanniomyces endolithicus</name>
    <dbReference type="NCBI Taxonomy" id="329885"/>
    <lineage>
        <taxon>Eukaryota</taxon>
        <taxon>Fungi</taxon>
        <taxon>Dikarya</taxon>
        <taxon>Ascomycota</taxon>
        <taxon>Pezizomycotina</taxon>
        <taxon>Dothideomycetes</taxon>
        <taxon>Dothideomycetidae</taxon>
        <taxon>Mycosphaerellales</taxon>
        <taxon>Teratosphaeriaceae</taxon>
        <taxon>Friedmanniomyces</taxon>
    </lineage>
</organism>
<name>A0A4V5N5H4_9PEZI</name>
<dbReference type="STRING" id="329885.A0A4V5N5H4"/>
<dbReference type="SUPFAM" id="SSF54928">
    <property type="entry name" value="RNA-binding domain, RBD"/>
    <property type="match status" value="1"/>
</dbReference>
<dbReference type="GO" id="GO:0003676">
    <property type="term" value="F:nucleic acid binding"/>
    <property type="evidence" value="ECO:0007669"/>
    <property type="project" value="InterPro"/>
</dbReference>
<comment type="caution">
    <text evidence="2">The sequence shown here is derived from an EMBL/GenBank/DDBJ whole genome shotgun (WGS) entry which is preliminary data.</text>
</comment>
<evidence type="ECO:0000256" key="1">
    <source>
        <dbReference type="SAM" id="MobiDB-lite"/>
    </source>
</evidence>
<feature type="region of interest" description="Disordered" evidence="1">
    <location>
        <begin position="66"/>
        <end position="99"/>
    </location>
</feature>
<sequence length="209" mass="22409">MAGMDTYEESRPYEGTYRTSKPEEGMQDYGYGYRGHSELQANITPIALLRATARVRLVRTVTGTPESVMSRRTDATDIDPPPKRRVDDDEDDESVNPGSNLFVTGIHPRLSESEVSRLFENYGTDVVTSALGVVATATAMIATAESVVVEESAAVERTVVAATIGRPVARQPSATAAMRHLQPVTRPLASTLATAAPTIEVAKEVATSA</sequence>
<evidence type="ECO:0008006" key="4">
    <source>
        <dbReference type="Google" id="ProtNLM"/>
    </source>
</evidence>
<reference evidence="2 3" key="1">
    <citation type="submission" date="2017-03" db="EMBL/GenBank/DDBJ databases">
        <title>Genomes of endolithic fungi from Antarctica.</title>
        <authorList>
            <person name="Coleine C."/>
            <person name="Masonjones S."/>
            <person name="Stajich J.E."/>
        </authorList>
    </citation>
    <scope>NUCLEOTIDE SEQUENCE [LARGE SCALE GENOMIC DNA]</scope>
    <source>
        <strain evidence="2 3">CCFEE 5311</strain>
    </source>
</reference>
<dbReference type="AlphaFoldDB" id="A0A4V5N5H4"/>
<accession>A0A4V5N5H4</accession>
<dbReference type="Proteomes" id="UP000310066">
    <property type="component" value="Unassembled WGS sequence"/>
</dbReference>
<dbReference type="EMBL" id="NAJP01000094">
    <property type="protein sequence ID" value="TKA31839.1"/>
    <property type="molecule type" value="Genomic_DNA"/>
</dbReference>
<dbReference type="InterPro" id="IPR035979">
    <property type="entry name" value="RBD_domain_sf"/>
</dbReference>
<evidence type="ECO:0000313" key="3">
    <source>
        <dbReference type="Proteomes" id="UP000310066"/>
    </source>
</evidence>
<protein>
    <recommendedName>
        <fullName evidence="4">RRM domain-containing protein</fullName>
    </recommendedName>
</protein>
<feature type="region of interest" description="Disordered" evidence="1">
    <location>
        <begin position="1"/>
        <end position="24"/>
    </location>
</feature>